<keyword evidence="6" id="KW-0408">Iron</keyword>
<keyword evidence="1" id="KW-0813">Transport</keyword>
<keyword evidence="5" id="KW-0249">Electron transport</keyword>
<accession>A0A1I4W6N5</accession>
<dbReference type="SUPFAM" id="SSF54862">
    <property type="entry name" value="4Fe-4S ferredoxins"/>
    <property type="match status" value="1"/>
</dbReference>
<dbReference type="InterPro" id="IPR024185">
    <property type="entry name" value="FTHF_cligase-like_sf"/>
</dbReference>
<evidence type="ECO:0000256" key="4">
    <source>
        <dbReference type="ARBA" id="ARBA00022737"/>
    </source>
</evidence>
<dbReference type="SUPFAM" id="SSF100950">
    <property type="entry name" value="NagB/RpiA/CoA transferase-like"/>
    <property type="match status" value="1"/>
</dbReference>
<gene>
    <name evidence="9" type="ORF">SAMN05660836_02639</name>
</gene>
<dbReference type="Pfam" id="PF02754">
    <property type="entry name" value="CCG"/>
    <property type="match status" value="2"/>
</dbReference>
<dbReference type="InterPro" id="IPR017900">
    <property type="entry name" value="4Fe4S_Fe_S_CS"/>
</dbReference>
<protein>
    <submittedName>
        <fullName evidence="9">Iron-sulfur cluster-binding protein</fullName>
    </submittedName>
</protein>
<dbReference type="OrthoDB" id="9770306at2"/>
<dbReference type="Pfam" id="PF13183">
    <property type="entry name" value="Fer4_8"/>
    <property type="match status" value="1"/>
</dbReference>
<organism evidence="9 10">
    <name type="scientific">Thermodesulforhabdus norvegica</name>
    <dbReference type="NCBI Taxonomy" id="39841"/>
    <lineage>
        <taxon>Bacteria</taxon>
        <taxon>Pseudomonadati</taxon>
        <taxon>Thermodesulfobacteriota</taxon>
        <taxon>Syntrophobacteria</taxon>
        <taxon>Syntrophobacterales</taxon>
        <taxon>Thermodesulforhabdaceae</taxon>
        <taxon>Thermodesulforhabdus</taxon>
    </lineage>
</organism>
<evidence type="ECO:0000256" key="2">
    <source>
        <dbReference type="ARBA" id="ARBA00022485"/>
    </source>
</evidence>
<keyword evidence="2" id="KW-0004">4Fe-4S</keyword>
<keyword evidence="7" id="KW-0411">Iron-sulfur</keyword>
<dbReference type="GO" id="GO:0016491">
    <property type="term" value="F:oxidoreductase activity"/>
    <property type="evidence" value="ECO:0007669"/>
    <property type="project" value="UniProtKB-ARBA"/>
</dbReference>
<dbReference type="PROSITE" id="PS51379">
    <property type="entry name" value="4FE4S_FER_2"/>
    <property type="match status" value="1"/>
</dbReference>
<dbReference type="GO" id="GO:0006089">
    <property type="term" value="P:lactate metabolic process"/>
    <property type="evidence" value="ECO:0007669"/>
    <property type="project" value="InterPro"/>
</dbReference>
<dbReference type="InterPro" id="IPR037171">
    <property type="entry name" value="NagB/RpiA_transferase-like"/>
</dbReference>
<evidence type="ECO:0000259" key="8">
    <source>
        <dbReference type="PROSITE" id="PS51379"/>
    </source>
</evidence>
<dbReference type="InterPro" id="IPR054704">
    <property type="entry name" value="Quin_L_LdhH-like"/>
</dbReference>
<dbReference type="RefSeq" id="WP_093396459.1">
    <property type="nucleotide sequence ID" value="NZ_FOUU01000014.1"/>
</dbReference>
<dbReference type="PANTHER" id="PTHR47153">
    <property type="entry name" value="LACTATE UTILIZATION PROTEIN B"/>
    <property type="match status" value="1"/>
</dbReference>
<evidence type="ECO:0000313" key="10">
    <source>
        <dbReference type="Proteomes" id="UP000199611"/>
    </source>
</evidence>
<evidence type="ECO:0000313" key="9">
    <source>
        <dbReference type="EMBL" id="SFN09298.1"/>
    </source>
</evidence>
<dbReference type="Gene3D" id="3.40.50.10420">
    <property type="entry name" value="NagB/RpiA/CoA transferase-like"/>
    <property type="match status" value="1"/>
</dbReference>
<dbReference type="Gene3D" id="1.10.1060.10">
    <property type="entry name" value="Alpha-helical ferredoxin"/>
    <property type="match status" value="1"/>
</dbReference>
<dbReference type="InterPro" id="IPR017896">
    <property type="entry name" value="4Fe4S_Fe-S-bd"/>
</dbReference>
<dbReference type="InterPro" id="IPR004017">
    <property type="entry name" value="Cys_rich_dom"/>
</dbReference>
<sequence length="721" mass="80537">MERSPRSIKKYRSDLAKALENEYLRTTLDNFALSYREARGRAFEGIDFEGLRLELGSSRQSAVEKLEELYARFKEKAEEKGAVVYRARTALEANEIIHRIAQDAGARKIVKSKSMTAEEIFLNAYLEKRGYRVVETDLGEWIIQLCGHGPSHMVMPAIHLCRRDVAEIFQKYTGQPIDPEDIGAMVALARRELRKEFIEAHVGISGANFAVAETGTLGIVTNEGNARLVTTLPPVHIALVGLDKLVPDTGTALRILRLLPRNATGQPISTYVTWISGAVPWNGDEGGQKRLYIVFLDNGRSEIAKDPIFGEVLRCIRCGACANVCPIYRLVGGHNYGHVYIGAIGLILTYFYHGAENDEALVRNCLNCQACKEVCPVGIDLPYLIKETYGKVLEYRGRKPVKNLVLAKVLKNRRLFHFLLRRARLIQKPIADSDGMIRHLPFFFMKEHSFRSLPSITAHPFRDRWPSVKPEPGAEREKVGFFAGCLIDFVYPEQAESAMKIFERLGVSVTFPEGQTCCGLPALMASEKETARLVALQNIGAFARDASDCRYIVTLCASCGSHMKENYPRLFYTPEERSRAVEFSKKIVDFSSFVLGLMGDDEKSFFSSSGETVTYHAPCHLCRGLKVKEAPRRLISVAGYVYAPCPEEEVCCGLGGSYSLEFPEISRELLSKKLDDVLSAGARYLVTDCPGCLLQLRGGMDRRGNPVRVLHMAELLAKALR</sequence>
<name>A0A1I4W6N5_9BACT</name>
<proteinExistence type="predicted"/>
<dbReference type="GO" id="GO:0046872">
    <property type="term" value="F:metal ion binding"/>
    <property type="evidence" value="ECO:0007669"/>
    <property type="project" value="UniProtKB-KW"/>
</dbReference>
<dbReference type="InterPro" id="IPR004452">
    <property type="entry name" value="LutB/LldF"/>
</dbReference>
<evidence type="ECO:0000256" key="6">
    <source>
        <dbReference type="ARBA" id="ARBA00023004"/>
    </source>
</evidence>
<dbReference type="Proteomes" id="UP000199611">
    <property type="component" value="Unassembled WGS sequence"/>
</dbReference>
<dbReference type="GO" id="GO:0051539">
    <property type="term" value="F:4 iron, 4 sulfur cluster binding"/>
    <property type="evidence" value="ECO:0007669"/>
    <property type="project" value="UniProtKB-KW"/>
</dbReference>
<dbReference type="InterPro" id="IPR009051">
    <property type="entry name" value="Helical_ferredxn"/>
</dbReference>
<evidence type="ECO:0000256" key="1">
    <source>
        <dbReference type="ARBA" id="ARBA00022448"/>
    </source>
</evidence>
<dbReference type="EMBL" id="FOUU01000014">
    <property type="protein sequence ID" value="SFN09298.1"/>
    <property type="molecule type" value="Genomic_DNA"/>
</dbReference>
<reference evidence="9 10" key="1">
    <citation type="submission" date="2016-10" db="EMBL/GenBank/DDBJ databases">
        <authorList>
            <person name="de Groot N.N."/>
        </authorList>
    </citation>
    <scope>NUCLEOTIDE SEQUENCE [LARGE SCALE GENOMIC DNA]</scope>
    <source>
        <strain evidence="9 10">DSM 9990</strain>
    </source>
</reference>
<keyword evidence="10" id="KW-1185">Reference proteome</keyword>
<dbReference type="InterPro" id="IPR003741">
    <property type="entry name" value="LUD_dom"/>
</dbReference>
<dbReference type="PANTHER" id="PTHR47153:SF2">
    <property type="entry name" value="LACTATE UTILIZATION PROTEIN B"/>
    <property type="match status" value="1"/>
</dbReference>
<dbReference type="PROSITE" id="PS00198">
    <property type="entry name" value="4FE4S_FER_1"/>
    <property type="match status" value="2"/>
</dbReference>
<keyword evidence="3" id="KW-0479">Metal-binding</keyword>
<dbReference type="STRING" id="39841.SAMN05660836_02639"/>
<feature type="domain" description="4Fe-4S ferredoxin-type" evidence="8">
    <location>
        <begin position="305"/>
        <end position="335"/>
    </location>
</feature>
<keyword evidence="4" id="KW-0677">Repeat</keyword>
<evidence type="ECO:0000256" key="7">
    <source>
        <dbReference type="ARBA" id="ARBA00023014"/>
    </source>
</evidence>
<evidence type="ECO:0000256" key="5">
    <source>
        <dbReference type="ARBA" id="ARBA00022982"/>
    </source>
</evidence>
<dbReference type="Pfam" id="PF02589">
    <property type="entry name" value="LUD_dom"/>
    <property type="match status" value="1"/>
</dbReference>
<dbReference type="AlphaFoldDB" id="A0A1I4W6N5"/>
<dbReference type="NCBIfam" id="NF045670">
    <property type="entry name" value="quin_L_LdhH"/>
    <property type="match status" value="1"/>
</dbReference>
<evidence type="ECO:0000256" key="3">
    <source>
        <dbReference type="ARBA" id="ARBA00022723"/>
    </source>
</evidence>